<reference evidence="3" key="1">
    <citation type="submission" date="2015-03" db="EMBL/GenBank/DDBJ databases">
        <authorList>
            <person name="Urmite Genomes"/>
        </authorList>
    </citation>
    <scope>NUCLEOTIDE SEQUENCE [LARGE SCALE GENOMIC DNA]</scope>
    <source>
        <strain evidence="3">FF10</strain>
    </source>
</reference>
<keyword evidence="1" id="KW-0812">Transmembrane</keyword>
<feature type="transmembrane region" description="Helical" evidence="1">
    <location>
        <begin position="107"/>
        <end position="129"/>
    </location>
</feature>
<keyword evidence="1" id="KW-0472">Membrane</keyword>
<gene>
    <name evidence="2" type="ORF">BN1356_01065</name>
</gene>
<dbReference type="AlphaFoldDB" id="A0A0E4H3T2"/>
<feature type="transmembrane region" description="Helical" evidence="1">
    <location>
        <begin position="50"/>
        <end position="69"/>
    </location>
</feature>
<proteinExistence type="predicted"/>
<name>A0A0E4H3T2_9STRE</name>
<feature type="transmembrane region" description="Helical" evidence="1">
    <location>
        <begin position="76"/>
        <end position="95"/>
    </location>
</feature>
<accession>A0A0E4H3T2</accession>
<feature type="transmembrane region" description="Helical" evidence="1">
    <location>
        <begin position="141"/>
        <end position="166"/>
    </location>
</feature>
<evidence type="ECO:0000313" key="2">
    <source>
        <dbReference type="EMBL" id="CQR24708.1"/>
    </source>
</evidence>
<organism evidence="2 3">
    <name type="scientific">Streptococcus varani</name>
    <dbReference type="NCBI Taxonomy" id="1608583"/>
    <lineage>
        <taxon>Bacteria</taxon>
        <taxon>Bacillati</taxon>
        <taxon>Bacillota</taxon>
        <taxon>Bacilli</taxon>
        <taxon>Lactobacillales</taxon>
        <taxon>Streptococcaceae</taxon>
        <taxon>Streptococcus</taxon>
    </lineage>
</organism>
<keyword evidence="3" id="KW-1185">Reference proteome</keyword>
<dbReference type="Proteomes" id="UP000198604">
    <property type="component" value="Unassembled WGS sequence"/>
</dbReference>
<keyword evidence="1" id="KW-1133">Transmembrane helix</keyword>
<dbReference type="OrthoDB" id="1631895at2"/>
<evidence type="ECO:0000313" key="3">
    <source>
        <dbReference type="Proteomes" id="UP000198604"/>
    </source>
</evidence>
<sequence>MKKTRNKSMAFTAILIAFGILIPMMMPAKIVIPPASYTLASHVTIFMALFISLPVAILVAFGTTLGFLLTGMPFLIVLRALSHLLFVLIGGLILQKFPKLIDKPLTLSLFAVMINLIHGIAEFALVYLLTVTTTTEAGYIWTILGLVGLGTVVHGLIDFYLAYYLFRFLSNKVGIDFSLKK</sequence>
<evidence type="ECO:0000256" key="1">
    <source>
        <dbReference type="SAM" id="Phobius"/>
    </source>
</evidence>
<protein>
    <submittedName>
        <fullName evidence="2">ECF transporter substrate-specific protein NiaX</fullName>
    </submittedName>
</protein>
<dbReference type="STRING" id="1608583.BN1356_01065"/>
<dbReference type="EMBL" id="CTEN01000002">
    <property type="protein sequence ID" value="CQR24708.1"/>
    <property type="molecule type" value="Genomic_DNA"/>
</dbReference>
<dbReference type="RefSeq" id="WP_093650325.1">
    <property type="nucleotide sequence ID" value="NZ_CTEN01000002.1"/>
</dbReference>